<feature type="region of interest" description="Disordered" evidence="1">
    <location>
        <begin position="194"/>
        <end position="221"/>
    </location>
</feature>
<dbReference type="AlphaFoldDB" id="A0AA39TSV2"/>
<dbReference type="Proteomes" id="UP001175211">
    <property type="component" value="Unassembled WGS sequence"/>
</dbReference>
<accession>A0AA39TSV2</accession>
<dbReference type="RefSeq" id="XP_060336421.1">
    <property type="nucleotide sequence ID" value="XM_060480102.1"/>
</dbReference>
<organism evidence="2 3">
    <name type="scientific">Armillaria tabescens</name>
    <name type="common">Ringless honey mushroom</name>
    <name type="synonym">Agaricus tabescens</name>
    <dbReference type="NCBI Taxonomy" id="1929756"/>
    <lineage>
        <taxon>Eukaryota</taxon>
        <taxon>Fungi</taxon>
        <taxon>Dikarya</taxon>
        <taxon>Basidiomycota</taxon>
        <taxon>Agaricomycotina</taxon>
        <taxon>Agaricomycetes</taxon>
        <taxon>Agaricomycetidae</taxon>
        <taxon>Agaricales</taxon>
        <taxon>Marasmiineae</taxon>
        <taxon>Physalacriaceae</taxon>
        <taxon>Desarmillaria</taxon>
    </lineage>
</organism>
<feature type="region of interest" description="Disordered" evidence="1">
    <location>
        <begin position="1"/>
        <end position="60"/>
    </location>
</feature>
<reference evidence="2" key="1">
    <citation type="submission" date="2023-06" db="EMBL/GenBank/DDBJ databases">
        <authorList>
            <consortium name="Lawrence Berkeley National Laboratory"/>
            <person name="Ahrendt S."/>
            <person name="Sahu N."/>
            <person name="Indic B."/>
            <person name="Wong-Bajracharya J."/>
            <person name="Merenyi Z."/>
            <person name="Ke H.-M."/>
            <person name="Monk M."/>
            <person name="Kocsube S."/>
            <person name="Drula E."/>
            <person name="Lipzen A."/>
            <person name="Balint B."/>
            <person name="Henrissat B."/>
            <person name="Andreopoulos B."/>
            <person name="Martin F.M."/>
            <person name="Harder C.B."/>
            <person name="Rigling D."/>
            <person name="Ford K.L."/>
            <person name="Foster G.D."/>
            <person name="Pangilinan J."/>
            <person name="Papanicolaou A."/>
            <person name="Barry K."/>
            <person name="LaButti K."/>
            <person name="Viragh M."/>
            <person name="Koriabine M."/>
            <person name="Yan M."/>
            <person name="Riley R."/>
            <person name="Champramary S."/>
            <person name="Plett K.L."/>
            <person name="Tsai I.J."/>
            <person name="Slot J."/>
            <person name="Sipos G."/>
            <person name="Plett J."/>
            <person name="Nagy L.G."/>
            <person name="Grigoriev I.V."/>
        </authorList>
    </citation>
    <scope>NUCLEOTIDE SEQUENCE</scope>
    <source>
        <strain evidence="2">CCBAS 213</strain>
    </source>
</reference>
<dbReference type="EMBL" id="JAUEPS010000005">
    <property type="protein sequence ID" value="KAK0465373.1"/>
    <property type="molecule type" value="Genomic_DNA"/>
</dbReference>
<feature type="region of interest" description="Disordered" evidence="1">
    <location>
        <begin position="353"/>
        <end position="391"/>
    </location>
</feature>
<evidence type="ECO:0000313" key="2">
    <source>
        <dbReference type="EMBL" id="KAK0465373.1"/>
    </source>
</evidence>
<evidence type="ECO:0000256" key="1">
    <source>
        <dbReference type="SAM" id="MobiDB-lite"/>
    </source>
</evidence>
<comment type="caution">
    <text evidence="2">The sequence shown here is derived from an EMBL/GenBank/DDBJ whole genome shotgun (WGS) entry which is preliminary data.</text>
</comment>
<evidence type="ECO:0000313" key="3">
    <source>
        <dbReference type="Proteomes" id="UP001175211"/>
    </source>
</evidence>
<name>A0AA39TSV2_ARMTA</name>
<proteinExistence type="predicted"/>
<keyword evidence="3" id="KW-1185">Reference proteome</keyword>
<gene>
    <name evidence="2" type="ORF">EV420DRAFT_1744484</name>
</gene>
<dbReference type="GeneID" id="85363650"/>
<protein>
    <submittedName>
        <fullName evidence="2">Uncharacterized protein</fullName>
    </submittedName>
</protein>
<sequence>MAIAVPLPQISISPAPPQEESEEPFSPFAWATVSPDGEKDSFRPSHLSPPPANGRFVRQLSPLRPLEAPVSGKGLERGRFEALLRASRERNKAASAKKTDLRKEVALKAHRNKQFERRALFLSKILAPPSPTATSLPKTPPESPAIFHYTLPSPGLVSPLALFDSLNNDKSGTGPLTYPREPWIEQVDFRLPSPPKDGLTSSGPAMTAIHEPQPPMPLPSLDQISARLSTQRLPSSEGNSNGRANRLPAFLTQPRQPAIVVERPTLSVGRLQMPVNTSRTSFTEQKNSLPPTSLSSPALEIKTIRVPRTARVSQTQLSESNLLALDSRERRAKDMLSTLRRRTLPTEISIGAQDMDSEERKWRRHSAPADLTPSKPRSGFEHPVLLLPGGF</sequence>